<evidence type="ECO:0000313" key="2">
    <source>
        <dbReference type="Proteomes" id="UP001286313"/>
    </source>
</evidence>
<evidence type="ECO:0000313" key="1">
    <source>
        <dbReference type="EMBL" id="KAK3881500.1"/>
    </source>
</evidence>
<dbReference type="EMBL" id="JAWQEG010001212">
    <property type="protein sequence ID" value="KAK3881500.1"/>
    <property type="molecule type" value="Genomic_DNA"/>
</dbReference>
<name>A0AAE1KTM6_PETCI</name>
<keyword evidence="2" id="KW-1185">Reference proteome</keyword>
<accession>A0AAE1KTM6</accession>
<gene>
    <name evidence="1" type="ORF">Pcinc_014065</name>
</gene>
<proteinExistence type="predicted"/>
<sequence length="130" mass="14136">MLILSSGLPACLPASFLPCHLPSIPTLPPPCSSSTFTPTTFRLPLACLFPTLPPSFSTYFATLLFLYLSSSPTTFRLSLAWCNGRQAGRQAGRLAGWSIPIQVRPPVWEESWHIHPTQSASSSIPQPDPT</sequence>
<protein>
    <submittedName>
        <fullName evidence="1">Uncharacterized protein</fullName>
    </submittedName>
</protein>
<dbReference type="Proteomes" id="UP001286313">
    <property type="component" value="Unassembled WGS sequence"/>
</dbReference>
<organism evidence="1 2">
    <name type="scientific">Petrolisthes cinctipes</name>
    <name type="common">Flat porcelain crab</name>
    <dbReference type="NCBI Taxonomy" id="88211"/>
    <lineage>
        <taxon>Eukaryota</taxon>
        <taxon>Metazoa</taxon>
        <taxon>Ecdysozoa</taxon>
        <taxon>Arthropoda</taxon>
        <taxon>Crustacea</taxon>
        <taxon>Multicrustacea</taxon>
        <taxon>Malacostraca</taxon>
        <taxon>Eumalacostraca</taxon>
        <taxon>Eucarida</taxon>
        <taxon>Decapoda</taxon>
        <taxon>Pleocyemata</taxon>
        <taxon>Anomura</taxon>
        <taxon>Galatheoidea</taxon>
        <taxon>Porcellanidae</taxon>
        <taxon>Petrolisthes</taxon>
    </lineage>
</organism>
<comment type="caution">
    <text evidence="1">The sequence shown here is derived from an EMBL/GenBank/DDBJ whole genome shotgun (WGS) entry which is preliminary data.</text>
</comment>
<dbReference type="AlphaFoldDB" id="A0AAE1KTM6"/>
<reference evidence="1" key="1">
    <citation type="submission" date="2023-10" db="EMBL/GenBank/DDBJ databases">
        <title>Genome assemblies of two species of porcelain crab, Petrolisthes cinctipes and Petrolisthes manimaculis (Anomura: Porcellanidae).</title>
        <authorList>
            <person name="Angst P."/>
        </authorList>
    </citation>
    <scope>NUCLEOTIDE SEQUENCE</scope>
    <source>
        <strain evidence="1">PB745_01</strain>
        <tissue evidence="1">Gill</tissue>
    </source>
</reference>